<dbReference type="SUPFAM" id="SSF55729">
    <property type="entry name" value="Acyl-CoA N-acyltransferases (Nat)"/>
    <property type="match status" value="1"/>
</dbReference>
<accession>A0ABX1I630</accession>
<evidence type="ECO:0000313" key="4">
    <source>
        <dbReference type="EMBL" id="NKN33020.1"/>
    </source>
</evidence>
<dbReference type="PANTHER" id="PTHR43877:SF2">
    <property type="entry name" value="AMINOALKYLPHOSPHONATE N-ACETYLTRANSFERASE-RELATED"/>
    <property type="match status" value="1"/>
</dbReference>
<protein>
    <submittedName>
        <fullName evidence="4">GNAT family N-acetyltransferase</fullName>
    </submittedName>
</protein>
<dbReference type="CDD" id="cd04301">
    <property type="entry name" value="NAT_SF"/>
    <property type="match status" value="1"/>
</dbReference>
<dbReference type="Gene3D" id="3.40.630.30">
    <property type="match status" value="1"/>
</dbReference>
<evidence type="ECO:0000256" key="1">
    <source>
        <dbReference type="ARBA" id="ARBA00022679"/>
    </source>
</evidence>
<dbReference type="Pfam" id="PF11814">
    <property type="entry name" value="DUF3335"/>
    <property type="match status" value="1"/>
</dbReference>
<dbReference type="InterPro" id="IPR021770">
    <property type="entry name" value="DUF3335"/>
</dbReference>
<dbReference type="PROSITE" id="PS51186">
    <property type="entry name" value="GNAT"/>
    <property type="match status" value="1"/>
</dbReference>
<dbReference type="EMBL" id="JAAXKX010000007">
    <property type="protein sequence ID" value="NKN33020.1"/>
    <property type="molecule type" value="Genomic_DNA"/>
</dbReference>
<evidence type="ECO:0000259" key="3">
    <source>
        <dbReference type="PROSITE" id="PS51186"/>
    </source>
</evidence>
<reference evidence="4 5" key="1">
    <citation type="submission" date="2020-04" db="EMBL/GenBank/DDBJ databases">
        <title>Draft Whole-Genome sequence of Marichromatium bheemlicum DSM 18632, type strain.</title>
        <authorList>
            <person name="Kyndt J.A."/>
            <person name="Meyer T.E."/>
        </authorList>
    </citation>
    <scope>NUCLEOTIDE SEQUENCE [LARGE SCALE GENOMIC DNA]</scope>
    <source>
        <strain evidence="4 5">DSM 18632</strain>
    </source>
</reference>
<sequence length="407" mass="45470">MPLAFPRPRAKVSALPPLRVSRLVPDPEPHPLTPPVLTGEASVRAAALADLDDLLGLETQCFTSDRISRRQWRYLLTRARARTLVVVRVGRVVGYVLLLFSRATSVARLYSIAVDPTARGEGVGRTLVEAAERAAWAQDRAYLRLEIRCDNRASQALFEGAGYRRFATRADYYEDHMAALRYEKPLAPGLKPAFDRVPFYEQTLDFTCGPASLMMAMRALRPALVLDRALELRLWRESTTIFMTSGHGGCGPLGLALAADRRGFVASVHVNDPGVPLIDSVRSPEKKAVMRLVHEDMLAEAGRVGLAVRYERLPLEAVERHWEGGAVPLVLISSYRIYQERFPHWVVVTGFDARFVYVHDPYVDAARGETRLDSMDMPIQRAEFTRMARYGRVGLQAVVLVAESHHG</sequence>
<gene>
    <name evidence="4" type="ORF">HF203_07270</name>
</gene>
<dbReference type="Proteomes" id="UP000740754">
    <property type="component" value="Unassembled WGS sequence"/>
</dbReference>
<dbReference type="PANTHER" id="PTHR43877">
    <property type="entry name" value="AMINOALKYLPHOSPHONATE N-ACETYLTRANSFERASE-RELATED-RELATED"/>
    <property type="match status" value="1"/>
</dbReference>
<comment type="caution">
    <text evidence="4">The sequence shown here is derived from an EMBL/GenBank/DDBJ whole genome shotgun (WGS) entry which is preliminary data.</text>
</comment>
<keyword evidence="5" id="KW-1185">Reference proteome</keyword>
<dbReference type="InterPro" id="IPR050832">
    <property type="entry name" value="Bact_Acetyltransf"/>
</dbReference>
<dbReference type="InterPro" id="IPR000182">
    <property type="entry name" value="GNAT_dom"/>
</dbReference>
<proteinExistence type="predicted"/>
<evidence type="ECO:0000313" key="5">
    <source>
        <dbReference type="Proteomes" id="UP000740754"/>
    </source>
</evidence>
<keyword evidence="2" id="KW-0012">Acyltransferase</keyword>
<dbReference type="Gene3D" id="3.90.70.10">
    <property type="entry name" value="Cysteine proteinases"/>
    <property type="match status" value="1"/>
</dbReference>
<keyword evidence="1" id="KW-0808">Transferase</keyword>
<evidence type="ECO:0000256" key="2">
    <source>
        <dbReference type="ARBA" id="ARBA00023315"/>
    </source>
</evidence>
<dbReference type="InterPro" id="IPR016181">
    <property type="entry name" value="Acyl_CoA_acyltransferase"/>
</dbReference>
<dbReference type="Pfam" id="PF00583">
    <property type="entry name" value="Acetyltransf_1"/>
    <property type="match status" value="1"/>
</dbReference>
<organism evidence="4 5">
    <name type="scientific">Marichromatium bheemlicum</name>
    <dbReference type="NCBI Taxonomy" id="365339"/>
    <lineage>
        <taxon>Bacteria</taxon>
        <taxon>Pseudomonadati</taxon>
        <taxon>Pseudomonadota</taxon>
        <taxon>Gammaproteobacteria</taxon>
        <taxon>Chromatiales</taxon>
        <taxon>Chromatiaceae</taxon>
        <taxon>Marichromatium</taxon>
    </lineage>
</organism>
<feature type="domain" description="N-acetyltransferase" evidence="3">
    <location>
        <begin position="41"/>
        <end position="187"/>
    </location>
</feature>
<name>A0ABX1I630_9GAMM</name>